<evidence type="ECO:0000313" key="3">
    <source>
        <dbReference type="EMBL" id="AWG25172.1"/>
    </source>
</evidence>
<dbReference type="Gene3D" id="2.60.120.1130">
    <property type="match status" value="1"/>
</dbReference>
<evidence type="ECO:0000259" key="2">
    <source>
        <dbReference type="Pfam" id="PF12969"/>
    </source>
</evidence>
<dbReference type="Proteomes" id="UP000244677">
    <property type="component" value="Chromosome"/>
</dbReference>
<accession>A0A2S1LN44</accession>
<dbReference type="RefSeq" id="WP_108736776.1">
    <property type="nucleotide sequence ID" value="NZ_CP020919.1"/>
</dbReference>
<dbReference type="Pfam" id="PF12969">
    <property type="entry name" value="DUF3857"/>
    <property type="match status" value="1"/>
</dbReference>
<name>A0A2S1LN44_9FLAO</name>
<feature type="domain" description="DUF3857" evidence="2">
    <location>
        <begin position="69"/>
        <end position="208"/>
    </location>
</feature>
<evidence type="ECO:0000313" key="4">
    <source>
        <dbReference type="Proteomes" id="UP000244677"/>
    </source>
</evidence>
<reference evidence="3 4" key="1">
    <citation type="submission" date="2017-04" db="EMBL/GenBank/DDBJ databases">
        <title>Complete genome sequence of Flavobacterium kingsejong AJ004.</title>
        <authorList>
            <person name="Lee P.C."/>
        </authorList>
    </citation>
    <scope>NUCLEOTIDE SEQUENCE [LARGE SCALE GENOMIC DNA]</scope>
    <source>
        <strain evidence="3 4">AJ004</strain>
    </source>
</reference>
<dbReference type="Gene3D" id="3.10.620.30">
    <property type="match status" value="1"/>
</dbReference>
<sequence length="646" mass="73705">MKHIYLIIGLFLVGLNLTAQKFDLGKVTTEEVSEKVHPKDTAAVAAYLFKDGRTYFEWDGEGHQILVTEVKSKIKIYKKEGYHWANHSIAYYVGGSNKEKVSFSDVAVYNLENGKVVKSKMKSDGEFMEEVNPKWKVRKITLPNVREGSVVEYSYVIRSPFIVAFPIWEFQYKIPVNLVNYNVNLPSIYIYNSSIRGGLAPKITKSNGIGTSKTVESKTNYLLENVPALKDERYVNNIRNYTSLIQHELASAKSANGTITNYAQSWDDVVKNIYDDTDFGQELNYKSYFEEDINAIIAKAGSKDEKINLIFDYVKNRMNWNEINSYSCEKGVKKAYKDKVGNAAEINLMLTAMLRYAGIGANPIILSTRSNGIAFFPSRTAFNYVICGVEIDNGIIFLDATSKNTQPNILPSRALNWFGRIIRENKSSAEVSLDPKLVSKETVSIIATMDDTGKITGKARDQYSEYNAYNFRENFAGLSKDSYVEKLEKKYSGIEIDDYTTTNEKDLTLPVIENFSFGHSGLVEHIGNKIYFSPLLHYTIRQNPFTQETREYPVDFRYPYQDRYLINITIPKGYEVESLPAPISLTMEENIGNFKYNIISSGEQIQLKVSFDMNYSNVSPEYYETLKNFYKGMIEKQNEKVVLKKV</sequence>
<organism evidence="3 4">
    <name type="scientific">Flavobacterium kingsejongi</name>
    <dbReference type="NCBI Taxonomy" id="1678728"/>
    <lineage>
        <taxon>Bacteria</taxon>
        <taxon>Pseudomonadati</taxon>
        <taxon>Bacteroidota</taxon>
        <taxon>Flavobacteriia</taxon>
        <taxon>Flavobacteriales</taxon>
        <taxon>Flavobacteriaceae</taxon>
        <taxon>Flavobacterium</taxon>
    </lineage>
</organism>
<dbReference type="EMBL" id="CP020919">
    <property type="protein sequence ID" value="AWG25172.1"/>
    <property type="molecule type" value="Genomic_DNA"/>
</dbReference>
<proteinExistence type="predicted"/>
<keyword evidence="4" id="KW-1185">Reference proteome</keyword>
<gene>
    <name evidence="3" type="ORF">FK004_07955</name>
</gene>
<dbReference type="Pfam" id="PF01841">
    <property type="entry name" value="Transglut_core"/>
    <property type="match status" value="1"/>
</dbReference>
<dbReference type="InterPro" id="IPR024618">
    <property type="entry name" value="DUF3857"/>
</dbReference>
<dbReference type="InterPro" id="IPR002931">
    <property type="entry name" value="Transglutaminase-like"/>
</dbReference>
<feature type="domain" description="Transglutaminase-like" evidence="1">
    <location>
        <begin position="296"/>
        <end position="365"/>
    </location>
</feature>
<dbReference type="OrthoDB" id="98874at2"/>
<dbReference type="Gene3D" id="2.60.40.3140">
    <property type="match status" value="1"/>
</dbReference>
<dbReference type="AlphaFoldDB" id="A0A2S1LN44"/>
<evidence type="ECO:0000259" key="1">
    <source>
        <dbReference type="Pfam" id="PF01841"/>
    </source>
</evidence>
<dbReference type="KEGG" id="fki:FK004_07955"/>
<protein>
    <submittedName>
        <fullName evidence="3">Transglutaminase</fullName>
    </submittedName>
</protein>